<gene>
    <name evidence="3" type="ORF">VNO77_31846</name>
</gene>
<proteinExistence type="predicted"/>
<dbReference type="EMBL" id="JAYMYQ010000007">
    <property type="protein sequence ID" value="KAK7321322.1"/>
    <property type="molecule type" value="Genomic_DNA"/>
</dbReference>
<dbReference type="Proteomes" id="UP001367508">
    <property type="component" value="Unassembled WGS sequence"/>
</dbReference>
<name>A0AAN9KS23_CANGL</name>
<organism evidence="3 4">
    <name type="scientific">Canavalia gladiata</name>
    <name type="common">Sword bean</name>
    <name type="synonym">Dolichos gladiatus</name>
    <dbReference type="NCBI Taxonomy" id="3824"/>
    <lineage>
        <taxon>Eukaryota</taxon>
        <taxon>Viridiplantae</taxon>
        <taxon>Streptophyta</taxon>
        <taxon>Embryophyta</taxon>
        <taxon>Tracheophyta</taxon>
        <taxon>Spermatophyta</taxon>
        <taxon>Magnoliopsida</taxon>
        <taxon>eudicotyledons</taxon>
        <taxon>Gunneridae</taxon>
        <taxon>Pentapetalae</taxon>
        <taxon>rosids</taxon>
        <taxon>fabids</taxon>
        <taxon>Fabales</taxon>
        <taxon>Fabaceae</taxon>
        <taxon>Papilionoideae</taxon>
        <taxon>50 kb inversion clade</taxon>
        <taxon>NPAAA clade</taxon>
        <taxon>indigoferoid/millettioid clade</taxon>
        <taxon>Phaseoleae</taxon>
        <taxon>Canavalia</taxon>
    </lineage>
</organism>
<feature type="region of interest" description="Disordered" evidence="1">
    <location>
        <begin position="85"/>
        <end position="117"/>
    </location>
</feature>
<evidence type="ECO:0000256" key="1">
    <source>
        <dbReference type="SAM" id="MobiDB-lite"/>
    </source>
</evidence>
<evidence type="ECO:0000313" key="3">
    <source>
        <dbReference type="EMBL" id="KAK7321322.1"/>
    </source>
</evidence>
<evidence type="ECO:0000256" key="2">
    <source>
        <dbReference type="SAM" id="SignalP"/>
    </source>
</evidence>
<dbReference type="AlphaFoldDB" id="A0AAN9KS23"/>
<feature type="chain" id="PRO_5042980093" evidence="2">
    <location>
        <begin position="20"/>
        <end position="243"/>
    </location>
</feature>
<keyword evidence="4" id="KW-1185">Reference proteome</keyword>
<keyword evidence="2" id="KW-0732">Signal</keyword>
<reference evidence="3 4" key="1">
    <citation type="submission" date="2024-01" db="EMBL/GenBank/DDBJ databases">
        <title>The genomes of 5 underutilized Papilionoideae crops provide insights into root nodulation and disease resistanc.</title>
        <authorList>
            <person name="Jiang F."/>
        </authorList>
    </citation>
    <scope>NUCLEOTIDE SEQUENCE [LARGE SCALE GENOMIC DNA]</scope>
    <source>
        <strain evidence="3">LVBAO_FW01</strain>
        <tissue evidence="3">Leaves</tissue>
    </source>
</reference>
<protein>
    <submittedName>
        <fullName evidence="3">Uncharacterized protein</fullName>
    </submittedName>
</protein>
<sequence length="243" mass="27139">MSLRLWLPVKLSLLSSIHSDNSYAPSYLMSNPNPKCRSSLIRIGLCNYKDRSKAIEIFDSLITESVAILDICSLTFRYIPQASSPITSRDGVRSNPLSSNIGDKSVASDKTTAEDRSKVGDELSKTWRTLCVCFNSSMSTPKPDTSYKSIAFSVGLPEILGSDPNEDFQKKLTYQADLTLCVEPLNIWLQKSYKDTNWWSVGILLYEMLTGKGCLCNGEKMKRVIDAYDYKVGETALSQYGSY</sequence>
<comment type="caution">
    <text evidence="3">The sequence shown here is derived from an EMBL/GenBank/DDBJ whole genome shotgun (WGS) entry which is preliminary data.</text>
</comment>
<accession>A0AAN9KS23</accession>
<feature type="signal peptide" evidence="2">
    <location>
        <begin position="1"/>
        <end position="19"/>
    </location>
</feature>
<evidence type="ECO:0000313" key="4">
    <source>
        <dbReference type="Proteomes" id="UP001367508"/>
    </source>
</evidence>